<dbReference type="EMBL" id="CP022535">
    <property type="protein sequence ID" value="ASP27816.1"/>
    <property type="molecule type" value="Genomic_DNA"/>
</dbReference>
<evidence type="ECO:0000256" key="2">
    <source>
        <dbReference type="ARBA" id="ARBA00023235"/>
    </source>
</evidence>
<dbReference type="KEGG" id="scou:SCORR_v1c00410"/>
<proteinExistence type="inferred from homology"/>
<name>A0A222EMS3_9MOLU</name>
<dbReference type="GO" id="GO:0019316">
    <property type="term" value="P:D-allose catabolic process"/>
    <property type="evidence" value="ECO:0007669"/>
    <property type="project" value="TreeGrafter"/>
</dbReference>
<feature type="binding site" evidence="4">
    <location>
        <position position="135"/>
    </location>
    <ligand>
        <name>D-ribulose 5-phosphate</name>
        <dbReference type="ChEBI" id="CHEBI:58121"/>
    </ligand>
</feature>
<dbReference type="PANTHER" id="PTHR30345:SF0">
    <property type="entry name" value="DNA DAMAGE-REPAIR_TOLERATION PROTEIN DRT102"/>
    <property type="match status" value="1"/>
</dbReference>
<gene>
    <name evidence="5" type="primary">rpiB</name>
    <name evidence="5" type="ORF">SCORR_v1c00410</name>
</gene>
<dbReference type="NCBIfam" id="TIGR00689">
    <property type="entry name" value="rpiB_lacA_lacB"/>
    <property type="match status" value="1"/>
</dbReference>
<feature type="binding site" evidence="4">
    <location>
        <begin position="65"/>
        <end position="69"/>
    </location>
    <ligand>
        <name>D-ribulose 5-phosphate</name>
        <dbReference type="ChEBI" id="CHEBI:58121"/>
    </ligand>
</feature>
<dbReference type="InterPro" id="IPR036569">
    <property type="entry name" value="RpiB_LacA_LacB_sf"/>
</dbReference>
<dbReference type="SUPFAM" id="SSF89623">
    <property type="entry name" value="Ribose/Galactose isomerase RpiB/AlsB"/>
    <property type="match status" value="1"/>
</dbReference>
<dbReference type="AlphaFoldDB" id="A0A222EMS3"/>
<dbReference type="NCBIfam" id="TIGR01120">
    <property type="entry name" value="rpiB"/>
    <property type="match status" value="1"/>
</dbReference>
<dbReference type="GO" id="GO:0009052">
    <property type="term" value="P:pentose-phosphate shunt, non-oxidative branch"/>
    <property type="evidence" value="ECO:0007669"/>
    <property type="project" value="TreeGrafter"/>
</dbReference>
<dbReference type="Proteomes" id="UP000203229">
    <property type="component" value="Chromosome"/>
</dbReference>
<dbReference type="RefSeq" id="WP_094047998.1">
    <property type="nucleotide sequence ID" value="NZ_CP022535.1"/>
</dbReference>
<feature type="active site" description="Proton donor" evidence="3">
    <location>
        <position position="97"/>
    </location>
</feature>
<accession>A0A222EMS3</accession>
<evidence type="ECO:0000313" key="6">
    <source>
        <dbReference type="Proteomes" id="UP000203229"/>
    </source>
</evidence>
<dbReference type="InterPro" id="IPR004785">
    <property type="entry name" value="RpiB"/>
</dbReference>
<dbReference type="OrthoDB" id="1778624at2"/>
<evidence type="ECO:0000256" key="1">
    <source>
        <dbReference type="ARBA" id="ARBA00008754"/>
    </source>
</evidence>
<evidence type="ECO:0000256" key="3">
    <source>
        <dbReference type="PIRSR" id="PIRSR005384-1"/>
    </source>
</evidence>
<feature type="binding site" evidence="4">
    <location>
        <position position="131"/>
    </location>
    <ligand>
        <name>D-ribulose 5-phosphate</name>
        <dbReference type="ChEBI" id="CHEBI:58121"/>
    </ligand>
</feature>
<evidence type="ECO:0000256" key="4">
    <source>
        <dbReference type="PIRSR" id="PIRSR005384-2"/>
    </source>
</evidence>
<feature type="binding site" evidence="4">
    <location>
        <position position="98"/>
    </location>
    <ligand>
        <name>D-ribulose 5-phosphate</name>
        <dbReference type="ChEBI" id="CHEBI:58121"/>
    </ligand>
</feature>
<keyword evidence="6" id="KW-1185">Reference proteome</keyword>
<dbReference type="PANTHER" id="PTHR30345">
    <property type="entry name" value="RIBOSE-5-PHOSPHATE ISOMERASE B"/>
    <property type="match status" value="1"/>
</dbReference>
<comment type="similarity">
    <text evidence="1">Belongs to the LacAB/RpiB family.</text>
</comment>
<keyword evidence="2 5" id="KW-0413">Isomerase</keyword>
<organism evidence="5 6">
    <name type="scientific">Spiroplasma corruscae</name>
    <dbReference type="NCBI Taxonomy" id="216934"/>
    <lineage>
        <taxon>Bacteria</taxon>
        <taxon>Bacillati</taxon>
        <taxon>Mycoplasmatota</taxon>
        <taxon>Mollicutes</taxon>
        <taxon>Entomoplasmatales</taxon>
        <taxon>Spiroplasmataceae</taxon>
        <taxon>Spiroplasma</taxon>
    </lineage>
</organism>
<feature type="binding site" evidence="4">
    <location>
        <position position="108"/>
    </location>
    <ligand>
        <name>D-ribulose 5-phosphate</name>
        <dbReference type="ChEBI" id="CHEBI:58121"/>
    </ligand>
</feature>
<dbReference type="InterPro" id="IPR003500">
    <property type="entry name" value="RpiB_LacA_LacB"/>
</dbReference>
<dbReference type="Gene3D" id="3.40.1400.10">
    <property type="entry name" value="Sugar-phosphate isomerase, RpiB/LacA/LacB"/>
    <property type="match status" value="1"/>
</dbReference>
<reference evidence="5 6" key="1">
    <citation type="submission" date="2017-07" db="EMBL/GenBank/DDBJ databases">
        <title>Complete genome sequence of Spiroplasma corruscae EC-1 (DSM 19793).</title>
        <authorList>
            <person name="Tsai Y.-M."/>
            <person name="Lo W.-S."/>
            <person name="Kuo C.-H."/>
        </authorList>
    </citation>
    <scope>NUCLEOTIDE SEQUENCE [LARGE SCALE GENOMIC DNA]</scope>
    <source>
        <strain evidence="5 6">EC-1</strain>
    </source>
</reference>
<dbReference type="NCBIfam" id="NF004051">
    <property type="entry name" value="PRK05571.1"/>
    <property type="match status" value="1"/>
</dbReference>
<protein>
    <submittedName>
        <fullName evidence="5">Ribose-5-phosphate isomerase B</fullName>
    </submittedName>
</protein>
<feature type="binding site" evidence="4">
    <location>
        <begin position="8"/>
        <end position="9"/>
    </location>
    <ligand>
        <name>D-ribulose 5-phosphate</name>
        <dbReference type="ChEBI" id="CHEBI:58121"/>
    </ligand>
</feature>
<dbReference type="Pfam" id="PF02502">
    <property type="entry name" value="LacAB_rpiB"/>
    <property type="match status" value="1"/>
</dbReference>
<feature type="active site" description="Proton acceptor" evidence="3">
    <location>
        <position position="64"/>
    </location>
</feature>
<dbReference type="PIRSF" id="PIRSF005384">
    <property type="entry name" value="RpiB_LacA_B"/>
    <property type="match status" value="1"/>
</dbReference>
<evidence type="ECO:0000313" key="5">
    <source>
        <dbReference type="EMBL" id="ASP27816.1"/>
    </source>
</evidence>
<sequence>MKIYIGNDHTAVEMKEKICKYLKDNNYDVVDLGTNTSQAVDYPDFGTDVARKVVEDNALGIVICGSGIGISIAANKIKYARAALCHEDKAAEMARKHNNANILALGARVIAIEKAIDIVKTFLTTSFEADRHVKRVKKLDNL</sequence>
<dbReference type="GO" id="GO:0004751">
    <property type="term" value="F:ribose-5-phosphate isomerase activity"/>
    <property type="evidence" value="ECO:0007669"/>
    <property type="project" value="TreeGrafter"/>
</dbReference>